<dbReference type="InterPro" id="IPR011059">
    <property type="entry name" value="Metal-dep_hydrolase_composite"/>
</dbReference>
<dbReference type="GO" id="GO:0046872">
    <property type="term" value="F:metal ion binding"/>
    <property type="evidence" value="ECO:0007669"/>
    <property type="project" value="UniProtKB-KW"/>
</dbReference>
<sequence length="411" mass="46362">MNTILIKNISLKNRIVDVLIEGNVFKRIEPEIVDVNADKIIDGTNRAIIQPFYNMHTHSSMTLLRGYGDDMRLFEWLSEYIWPQEAKLTAEDIYDGTRLAIVEMIRSGTVFFLDMYWHHEAIIRAAKEMKVRASVGVTFIEDRGKKEIEDNINFINNFKSDSELISINVSPHAIYTIGKDLYQELFKIAKQKNLKFNTHLSETSKEVKDCKKTNNNLTPTEYLESIGVLDENTIAAHCVHLTEHDAEILSSRGVTLVHNPCANMKLASGAFNVPLINKYDCKVCLGTDGTSSNNNLSMMEEMKFAALLAKVSYNDTSLLSANQVFAWATKSGAEAMGINAGKIKEGKLADCLIVDLNNDRLIPNHNLISNWVYSADSRCIETVICNGNILMENHIIPNEEEILEKAKRKII</sequence>
<dbReference type="SUPFAM" id="SSF51338">
    <property type="entry name" value="Composite domain of metallo-dependent hydrolases"/>
    <property type="match status" value="1"/>
</dbReference>
<dbReference type="PANTHER" id="PTHR43794:SF11">
    <property type="entry name" value="AMIDOHYDROLASE-RELATED DOMAIN-CONTAINING PROTEIN"/>
    <property type="match status" value="1"/>
</dbReference>
<dbReference type="Gene3D" id="2.30.40.10">
    <property type="entry name" value="Urease, subunit C, domain 1"/>
    <property type="match status" value="1"/>
</dbReference>
<evidence type="ECO:0000256" key="1">
    <source>
        <dbReference type="ARBA" id="ARBA00022723"/>
    </source>
</evidence>
<gene>
    <name evidence="5" type="primary">mtaD_5</name>
    <name evidence="5" type="ORF">SDC9_18658</name>
</gene>
<keyword evidence="2 5" id="KW-0378">Hydrolase</keyword>
<dbReference type="InterPro" id="IPR032466">
    <property type="entry name" value="Metal_Hydrolase"/>
</dbReference>
<keyword evidence="1" id="KW-0479">Metal-binding</keyword>
<organism evidence="5">
    <name type="scientific">bioreactor metagenome</name>
    <dbReference type="NCBI Taxonomy" id="1076179"/>
    <lineage>
        <taxon>unclassified sequences</taxon>
        <taxon>metagenomes</taxon>
        <taxon>ecological metagenomes</taxon>
    </lineage>
</organism>
<dbReference type="Gene3D" id="3.20.20.140">
    <property type="entry name" value="Metal-dependent hydrolases"/>
    <property type="match status" value="1"/>
</dbReference>
<comment type="caution">
    <text evidence="5">The sequence shown here is derived from an EMBL/GenBank/DDBJ whole genome shotgun (WGS) entry which is preliminary data.</text>
</comment>
<dbReference type="AlphaFoldDB" id="A0A644U0V4"/>
<dbReference type="GO" id="GO:0050270">
    <property type="term" value="F:S-adenosylhomocysteine deaminase activity"/>
    <property type="evidence" value="ECO:0007669"/>
    <property type="project" value="UniProtKB-EC"/>
</dbReference>
<accession>A0A644U0V4</accession>
<protein>
    <submittedName>
        <fullName evidence="5">5-methylthioadenosine/S-adenosylhomocysteine deaminase</fullName>
        <ecNumber evidence="5">3.5.4.28</ecNumber>
    </submittedName>
</protein>
<evidence type="ECO:0000259" key="4">
    <source>
        <dbReference type="Pfam" id="PF01979"/>
    </source>
</evidence>
<evidence type="ECO:0000256" key="2">
    <source>
        <dbReference type="ARBA" id="ARBA00022801"/>
    </source>
</evidence>
<dbReference type="SUPFAM" id="SSF51556">
    <property type="entry name" value="Metallo-dependent hydrolases"/>
    <property type="match status" value="1"/>
</dbReference>
<keyword evidence="3" id="KW-0862">Zinc</keyword>
<name>A0A644U0V4_9ZZZZ</name>
<proteinExistence type="predicted"/>
<evidence type="ECO:0000256" key="3">
    <source>
        <dbReference type="ARBA" id="ARBA00022833"/>
    </source>
</evidence>
<feature type="domain" description="Amidohydrolase-related" evidence="4">
    <location>
        <begin position="52"/>
        <end position="389"/>
    </location>
</feature>
<dbReference type="CDD" id="cd01298">
    <property type="entry name" value="ATZ_TRZ_like"/>
    <property type="match status" value="1"/>
</dbReference>
<dbReference type="InterPro" id="IPR050287">
    <property type="entry name" value="MTA/SAH_deaminase"/>
</dbReference>
<dbReference type="InterPro" id="IPR006680">
    <property type="entry name" value="Amidohydro-rel"/>
</dbReference>
<dbReference type="EMBL" id="VSSQ01000068">
    <property type="protein sequence ID" value="MPL72865.1"/>
    <property type="molecule type" value="Genomic_DNA"/>
</dbReference>
<dbReference type="Pfam" id="PF01979">
    <property type="entry name" value="Amidohydro_1"/>
    <property type="match status" value="1"/>
</dbReference>
<dbReference type="EC" id="3.5.4.28" evidence="5"/>
<reference evidence="5" key="1">
    <citation type="submission" date="2019-08" db="EMBL/GenBank/DDBJ databases">
        <authorList>
            <person name="Kucharzyk K."/>
            <person name="Murdoch R.W."/>
            <person name="Higgins S."/>
            <person name="Loffler F."/>
        </authorList>
    </citation>
    <scope>NUCLEOTIDE SEQUENCE</scope>
</reference>
<dbReference type="PANTHER" id="PTHR43794">
    <property type="entry name" value="AMINOHYDROLASE SSNA-RELATED"/>
    <property type="match status" value="1"/>
</dbReference>
<dbReference type="FunFam" id="3.20.20.140:FF:000014">
    <property type="entry name" value="5-methylthioadenosine/S-adenosylhomocysteine deaminase"/>
    <property type="match status" value="1"/>
</dbReference>
<evidence type="ECO:0000313" key="5">
    <source>
        <dbReference type="EMBL" id="MPL72865.1"/>
    </source>
</evidence>